<comment type="function">
    <text evidence="3">Acyl-CoA synthases catalyze the initial reaction in fatty acid metabolism, by forming a thioester with CoA. Has some preference toward medium-chain substrates. Plays a role in adipocyte differentiation.</text>
</comment>
<evidence type="ECO:0000313" key="11">
    <source>
        <dbReference type="Proteomes" id="UP001162164"/>
    </source>
</evidence>
<evidence type="ECO:0000256" key="4">
    <source>
        <dbReference type="ARBA" id="ARBA00039009"/>
    </source>
</evidence>
<dbReference type="Gene3D" id="3.40.50.12780">
    <property type="entry name" value="N-terminal domain of ligase-like"/>
    <property type="match status" value="1"/>
</dbReference>
<proteinExistence type="inferred from homology"/>
<feature type="domain" description="AMP-binding enzyme C-terminal" evidence="9">
    <location>
        <begin position="472"/>
        <end position="547"/>
    </location>
</feature>
<evidence type="ECO:0000259" key="9">
    <source>
        <dbReference type="Pfam" id="PF13193"/>
    </source>
</evidence>
<keyword evidence="2" id="KW-0436">Ligase</keyword>
<comment type="catalytic activity">
    <reaction evidence="6">
        <text>octanoate + ATP + CoA = octanoyl-CoA + AMP + diphosphate</text>
        <dbReference type="Rhea" id="RHEA:33631"/>
        <dbReference type="ChEBI" id="CHEBI:25646"/>
        <dbReference type="ChEBI" id="CHEBI:30616"/>
        <dbReference type="ChEBI" id="CHEBI:33019"/>
        <dbReference type="ChEBI" id="CHEBI:57287"/>
        <dbReference type="ChEBI" id="CHEBI:57386"/>
        <dbReference type="ChEBI" id="CHEBI:456215"/>
    </reaction>
</comment>
<name>A0ABQ9IZL1_9CUCU</name>
<dbReference type="PROSITE" id="PS00455">
    <property type="entry name" value="AMP_BINDING"/>
    <property type="match status" value="1"/>
</dbReference>
<evidence type="ECO:0000256" key="7">
    <source>
        <dbReference type="ARBA" id="ARBA00048277"/>
    </source>
</evidence>
<dbReference type="PANTHER" id="PTHR43201:SF5">
    <property type="entry name" value="MEDIUM-CHAIN ACYL-COA LIGASE ACSF2, MITOCHONDRIAL"/>
    <property type="match status" value="1"/>
</dbReference>
<sequence length="551" mass="61698">MSLKVYTGLLVLRKPIKLRRTAETFTLGLLLEQTVKTHGNYDAIVSSHQNKKMTYSEVLDQVDRLAAGFLRIGYQIGDKVGLWAPNLIEWYIANLACARAGCVMVAINPAYQPKEIEYCINKVGINAIICGHKFKTQNYYEFLNSICPELAQSDPGNLRSRSLPSLRSVVTIADEDLSGTHNYNEVLNMANAELIHRIRSHQRDIKIDDPCNIQFTSGTTGMPKAAVISHFHLVNNGFFVGKRNELDKKHHKICVQVPLFHAFGTIITISASLNYGSTLVLPSAGFDPQRSLDVLKEERCTIIHGTPTMYVDLVNAQKERREKINAEIAISGGALCSSYLFKEMINFLGLRKVKSVYGLSETTAVVFQSLHDDDEYKSTCTVGYLQEHVEVKVVDKDNNIVPIGTAGELCVRAYGNMLGYWNDDEKTKEMIGADRWLKTGDQFILEENGYGRVVGRLKEMIIRGGENIFPKEIEDLLNTHPNIVETYVIGLQHERLGEEVCACIRIKENCTVTIEEIKKYCSGNIAHFKIPSVLKIVDGFPKTTSGKNSEV</sequence>
<protein>
    <recommendedName>
        <fullName evidence="5">Medium-chain acyl-CoA ligase ACSF2, mitochondrial</fullName>
        <ecNumber evidence="4">6.2.1.2</ecNumber>
    </recommendedName>
</protein>
<evidence type="ECO:0000256" key="5">
    <source>
        <dbReference type="ARBA" id="ARBA00039638"/>
    </source>
</evidence>
<dbReference type="Proteomes" id="UP001162164">
    <property type="component" value="Unassembled WGS sequence"/>
</dbReference>
<dbReference type="InterPro" id="IPR020845">
    <property type="entry name" value="AMP-binding_CS"/>
</dbReference>
<evidence type="ECO:0000259" key="8">
    <source>
        <dbReference type="Pfam" id="PF00501"/>
    </source>
</evidence>
<dbReference type="PANTHER" id="PTHR43201">
    <property type="entry name" value="ACYL-COA SYNTHETASE"/>
    <property type="match status" value="1"/>
</dbReference>
<dbReference type="InterPro" id="IPR025110">
    <property type="entry name" value="AMP-bd_C"/>
</dbReference>
<gene>
    <name evidence="10" type="ORF">NQ317_011313</name>
</gene>
<accession>A0ABQ9IZL1</accession>
<dbReference type="Gene3D" id="3.30.300.30">
    <property type="match status" value="1"/>
</dbReference>
<dbReference type="Pfam" id="PF13193">
    <property type="entry name" value="AMP-binding_C"/>
    <property type="match status" value="1"/>
</dbReference>
<reference evidence="10" key="1">
    <citation type="journal article" date="2023" name="Insect Mol. Biol.">
        <title>Genome sequencing provides insights into the evolution of gene families encoding plant cell wall-degrading enzymes in longhorned beetles.</title>
        <authorList>
            <person name="Shin N.R."/>
            <person name="Okamura Y."/>
            <person name="Kirsch R."/>
            <person name="Pauchet Y."/>
        </authorList>
    </citation>
    <scope>NUCLEOTIDE SEQUENCE</scope>
    <source>
        <strain evidence="10">MMC_N1</strain>
    </source>
</reference>
<evidence type="ECO:0000256" key="2">
    <source>
        <dbReference type="ARBA" id="ARBA00022598"/>
    </source>
</evidence>
<comment type="caution">
    <text evidence="10">The sequence shown here is derived from an EMBL/GenBank/DDBJ whole genome shotgun (WGS) entry which is preliminary data.</text>
</comment>
<feature type="domain" description="AMP-dependent synthetase/ligase" evidence="8">
    <location>
        <begin position="31"/>
        <end position="421"/>
    </location>
</feature>
<dbReference type="EC" id="6.2.1.2" evidence="4"/>
<evidence type="ECO:0000256" key="3">
    <source>
        <dbReference type="ARBA" id="ARBA00037247"/>
    </source>
</evidence>
<evidence type="ECO:0000313" key="10">
    <source>
        <dbReference type="EMBL" id="KAJ8969599.1"/>
    </source>
</evidence>
<dbReference type="InterPro" id="IPR000873">
    <property type="entry name" value="AMP-dep_synth/lig_dom"/>
</dbReference>
<dbReference type="InterPro" id="IPR045851">
    <property type="entry name" value="AMP-bd_C_sf"/>
</dbReference>
<organism evidence="10 11">
    <name type="scientific">Molorchus minor</name>
    <dbReference type="NCBI Taxonomy" id="1323400"/>
    <lineage>
        <taxon>Eukaryota</taxon>
        <taxon>Metazoa</taxon>
        <taxon>Ecdysozoa</taxon>
        <taxon>Arthropoda</taxon>
        <taxon>Hexapoda</taxon>
        <taxon>Insecta</taxon>
        <taxon>Pterygota</taxon>
        <taxon>Neoptera</taxon>
        <taxon>Endopterygota</taxon>
        <taxon>Coleoptera</taxon>
        <taxon>Polyphaga</taxon>
        <taxon>Cucujiformia</taxon>
        <taxon>Chrysomeloidea</taxon>
        <taxon>Cerambycidae</taxon>
        <taxon>Lamiinae</taxon>
        <taxon>Monochamini</taxon>
        <taxon>Molorchus</taxon>
    </lineage>
</organism>
<evidence type="ECO:0000256" key="1">
    <source>
        <dbReference type="ARBA" id="ARBA00006432"/>
    </source>
</evidence>
<keyword evidence="11" id="KW-1185">Reference proteome</keyword>
<dbReference type="SUPFAM" id="SSF56801">
    <property type="entry name" value="Acetyl-CoA synthetase-like"/>
    <property type="match status" value="1"/>
</dbReference>
<dbReference type="InterPro" id="IPR042099">
    <property type="entry name" value="ANL_N_sf"/>
</dbReference>
<dbReference type="Pfam" id="PF00501">
    <property type="entry name" value="AMP-binding"/>
    <property type="match status" value="1"/>
</dbReference>
<comment type="catalytic activity">
    <reaction evidence="7">
        <text>a medium-chain fatty acid + ATP + CoA = a medium-chain fatty acyl-CoA + AMP + diphosphate</text>
        <dbReference type="Rhea" id="RHEA:48340"/>
        <dbReference type="ChEBI" id="CHEBI:30616"/>
        <dbReference type="ChEBI" id="CHEBI:33019"/>
        <dbReference type="ChEBI" id="CHEBI:57287"/>
        <dbReference type="ChEBI" id="CHEBI:59558"/>
        <dbReference type="ChEBI" id="CHEBI:90546"/>
        <dbReference type="ChEBI" id="CHEBI:456215"/>
        <dbReference type="EC" id="6.2.1.2"/>
    </reaction>
</comment>
<evidence type="ECO:0000256" key="6">
    <source>
        <dbReference type="ARBA" id="ARBA00047319"/>
    </source>
</evidence>
<comment type="similarity">
    <text evidence="1">Belongs to the ATP-dependent AMP-binding enzyme family.</text>
</comment>
<dbReference type="EMBL" id="JAPWTJ010001768">
    <property type="protein sequence ID" value="KAJ8969599.1"/>
    <property type="molecule type" value="Genomic_DNA"/>
</dbReference>